<dbReference type="RefSeq" id="XP_067712973.1">
    <property type="nucleotide sequence ID" value="XM_067856872.1"/>
</dbReference>
<keyword evidence="2" id="KW-1185">Reference proteome</keyword>
<dbReference type="EMBL" id="BPLF01000001">
    <property type="protein sequence ID" value="GIX60902.1"/>
    <property type="molecule type" value="Genomic_DNA"/>
</dbReference>
<protein>
    <submittedName>
        <fullName evidence="1">Uncharacterized protein</fullName>
    </submittedName>
</protein>
<evidence type="ECO:0000313" key="1">
    <source>
        <dbReference type="EMBL" id="GIX60902.1"/>
    </source>
</evidence>
<accession>A0AAV4LMD4</accession>
<gene>
    <name evidence="1" type="ORF">BcabD6B2_03370</name>
</gene>
<sequence length="1634" mass="185219">MLVHGHKRPEVVHQLLRCGPVHKLQPPPFRPIPVAEGFHLVPKLDGQLSEERRVPQYLADELLAALGYWHRQNFQHAGLTKPRRRSYWRNAAHVLERRAQIICVHVQRGPPQAVVSVEELHHLAVARPHRVVIAHRKHLQRLHQPPLHVPRFAGLHRRVDESLPAGHGVEKELLRLKPGEEGVRHEAAALRVHAPNVEVRQRAPDEPVLYPLPRDVLLPHQRHHLGDVDQRPLGARVEHDEGLIVRPQVRVARLPRLVSQLVQHPLHLQLQRLLPRATRQRLQRVEAPDRLRHLRVPVLQQLVLLKQQVLPRPHVVQADGHPEPGQPAAGQLGNPEHTVGCNVPVVPRQQLRLFPQRARHELRVVENHVAVLGAHARVHPPRRLLELPLLALEIHHHLAPLVRPQQRVEDLLPRPQRDGVYQRRRRQVHLRLAVREVAARLAELLPREEPVLRREQVARAQKVLHRRDQRLPVPRRRQVVEHVHEVERLRLRLVGLRQVQVHLVAVKVRVVRLAYALVEPEGRPRHDPHPVGHDAHPVQRRLPVEEDHVPVPQVPQHHVADGQVVAHVLGVGVLQAALPAVLLLDVRGPRPHGDPVQHRLLHDCDVGRRHLLGERQLHGDPLRHHHLVHADVGVRRDDGPGGEVHALPAEVPAEAPLLALEPLADAPARLGDVARDEELRHGRRVRVDEPRALQLEALPAEDELADLAAVADLVLPPVVQLHNVRENARQVVLRGPLPLDGDARANAALQHYRGSTRRTYRRHRQVGDEQLLRRYHVQYLRVDGVYGLEELLHHQRVQVLLHRLHLPAVLELDHVPQLHELVHHRLHDPPDHPLLGVAARALGDFAALLHDLFEEQRLEQRVVDPPPVRLQELLHQVVRQQQVRALLADAVEYLDGVLEEPDVEHWQLQPDVPPVADALLEVLSARQAQALPPLLHLRVQLQRPLRPGRQAPEVVLQHLVYLDGLQLLRGDFNEAVELRPVFPQLRRGHQLAGARLHEVLLLPNHLIQDLGVELLVARVPRQAKGVVVVRPGPHPRPVDVQLPRGVRADGDEAVVVGPPAVGGEHPAEGGVVPAVQAHQPRGQVPGLGQVVRPAPVAEDRVAPVEDVLRQVPDGHRRRVRGLGNVQRLRILRQDQGVVDPLHLHHRVVPLQVLVHLGGQVARDGGHPHEVDIRRRPRDGHALLPHVVELYLSRLDADDQHVGVHLVDVHREQRAGVDLQRRLALRRGHRPHPQKACVVRGVQHRLVDELVARQAEVVLCDAERGRHVGGPAALGELHLEDRLPHPPVVDVADAPEANFAAAHCGEVHWHHHPEVLDRRVDEREAGLLGDLAQRHALVGLRRQVHADAFYRLDRQLELRRHLLDRVERPQVLASEEAPGAVLRRDQGGQLLRHLPPHMYIQSRCEFGVFDSGCQVPAPLNIALVYHLPPVHHLQRHLQHPRHVKDMHCPVHFLHRREVVSAAVDDGRGHFQPHHVRLEGDFWQPEARAHLRFPVPARLARRVDAKLFGRVRVHVETDPLREALEVLLLGPSVYQGPTAEYPVVSVLPSIDEANSQRVLRILLAYFFPHDHEHQLVVSRDVHELVDESAEQDCGADVDHRQVAEVEDQVVEQPACHVLRLCRPPFFVQSRVVEFVQ</sequence>
<comment type="caution">
    <text evidence="1">The sequence shown here is derived from an EMBL/GenBank/DDBJ whole genome shotgun (WGS) entry which is preliminary data.</text>
</comment>
<dbReference type="Proteomes" id="UP001497744">
    <property type="component" value="Unassembled WGS sequence"/>
</dbReference>
<name>A0AAV4LMD4_BABCB</name>
<proteinExistence type="predicted"/>
<dbReference type="GeneID" id="94192385"/>
<reference evidence="1 2" key="1">
    <citation type="submission" date="2021-06" db="EMBL/GenBank/DDBJ databases">
        <title>Genome sequence of Babesia caballi.</title>
        <authorList>
            <person name="Yamagishi J."/>
            <person name="Kidaka T."/>
            <person name="Ochi A."/>
        </authorList>
    </citation>
    <scope>NUCLEOTIDE SEQUENCE [LARGE SCALE GENOMIC DNA]</scope>
    <source>
        <strain evidence="1">USDA-D6B2</strain>
    </source>
</reference>
<evidence type="ECO:0000313" key="2">
    <source>
        <dbReference type="Proteomes" id="UP001497744"/>
    </source>
</evidence>
<organism evidence="1 2">
    <name type="scientific">Babesia caballi</name>
    <dbReference type="NCBI Taxonomy" id="5871"/>
    <lineage>
        <taxon>Eukaryota</taxon>
        <taxon>Sar</taxon>
        <taxon>Alveolata</taxon>
        <taxon>Apicomplexa</taxon>
        <taxon>Aconoidasida</taxon>
        <taxon>Piroplasmida</taxon>
        <taxon>Babesiidae</taxon>
        <taxon>Babesia</taxon>
    </lineage>
</organism>